<keyword evidence="1" id="KW-0812">Transmembrane</keyword>
<organism evidence="2">
    <name type="scientific">Lepeophtheirus salmonis</name>
    <name type="common">Salmon louse</name>
    <name type="synonym">Caligus salmonis</name>
    <dbReference type="NCBI Taxonomy" id="72036"/>
    <lineage>
        <taxon>Eukaryota</taxon>
        <taxon>Metazoa</taxon>
        <taxon>Ecdysozoa</taxon>
        <taxon>Arthropoda</taxon>
        <taxon>Crustacea</taxon>
        <taxon>Multicrustacea</taxon>
        <taxon>Hexanauplia</taxon>
        <taxon>Copepoda</taxon>
        <taxon>Siphonostomatoida</taxon>
        <taxon>Caligidae</taxon>
        <taxon>Lepeophtheirus</taxon>
    </lineage>
</organism>
<dbReference type="AlphaFoldDB" id="A0A0K2SXC6"/>
<evidence type="ECO:0000256" key="1">
    <source>
        <dbReference type="SAM" id="Phobius"/>
    </source>
</evidence>
<accession>A0A0K2SXC6</accession>
<keyword evidence="1" id="KW-1133">Transmembrane helix</keyword>
<dbReference type="PROSITE" id="PS51257">
    <property type="entry name" value="PROKAR_LIPOPROTEIN"/>
    <property type="match status" value="1"/>
</dbReference>
<dbReference type="EMBL" id="HACA01001018">
    <property type="protein sequence ID" value="CDW18379.1"/>
    <property type="molecule type" value="Transcribed_RNA"/>
</dbReference>
<name>A0A0K2SXC6_LEPSM</name>
<sequence>MYHRHDGRTRVIFLNITFISCVVLIQTIIASVRIHLISMIFRFNSNGNLILNSKNPKSTS</sequence>
<feature type="transmembrane region" description="Helical" evidence="1">
    <location>
        <begin position="12"/>
        <end position="32"/>
    </location>
</feature>
<protein>
    <submittedName>
        <fullName evidence="2">Uncharacterized protein</fullName>
    </submittedName>
</protein>
<evidence type="ECO:0000313" key="2">
    <source>
        <dbReference type="EMBL" id="CDW18379.1"/>
    </source>
</evidence>
<keyword evidence="1" id="KW-0472">Membrane</keyword>
<proteinExistence type="predicted"/>
<reference evidence="2" key="1">
    <citation type="submission" date="2014-05" db="EMBL/GenBank/DDBJ databases">
        <authorList>
            <person name="Chronopoulou M."/>
        </authorList>
    </citation>
    <scope>NUCLEOTIDE SEQUENCE</scope>
    <source>
        <tissue evidence="2">Whole organism</tissue>
    </source>
</reference>